<keyword evidence="3" id="KW-1185">Reference proteome</keyword>
<accession>A0ABN2NGS0</accession>
<dbReference type="Proteomes" id="UP001501094">
    <property type="component" value="Unassembled WGS sequence"/>
</dbReference>
<keyword evidence="1" id="KW-0812">Transmembrane</keyword>
<feature type="transmembrane region" description="Helical" evidence="1">
    <location>
        <begin position="21"/>
        <end position="45"/>
    </location>
</feature>
<evidence type="ECO:0008006" key="4">
    <source>
        <dbReference type="Google" id="ProtNLM"/>
    </source>
</evidence>
<dbReference type="RefSeq" id="WP_344104187.1">
    <property type="nucleotide sequence ID" value="NZ_BAAANL010000006.1"/>
</dbReference>
<sequence>MKTTVRRQGSEERGPEGLVSLRSAVIWFIALLLATCAGVAAAAVAAEAGTGVRILIGLACAGTTTLASVESLNRLIGEG</sequence>
<evidence type="ECO:0000313" key="2">
    <source>
        <dbReference type="EMBL" id="GAA1868710.1"/>
    </source>
</evidence>
<keyword evidence="1" id="KW-0472">Membrane</keyword>
<feature type="transmembrane region" description="Helical" evidence="1">
    <location>
        <begin position="51"/>
        <end position="69"/>
    </location>
</feature>
<reference evidence="2 3" key="1">
    <citation type="journal article" date="2019" name="Int. J. Syst. Evol. Microbiol.">
        <title>The Global Catalogue of Microorganisms (GCM) 10K type strain sequencing project: providing services to taxonomists for standard genome sequencing and annotation.</title>
        <authorList>
            <consortium name="The Broad Institute Genomics Platform"/>
            <consortium name="The Broad Institute Genome Sequencing Center for Infectious Disease"/>
            <person name="Wu L."/>
            <person name="Ma J."/>
        </authorList>
    </citation>
    <scope>NUCLEOTIDE SEQUENCE [LARGE SCALE GENOMIC DNA]</scope>
    <source>
        <strain evidence="2 3">JCM 14326</strain>
    </source>
</reference>
<organism evidence="2 3">
    <name type="scientific">Myceligenerans crystallogenes</name>
    <dbReference type="NCBI Taxonomy" id="316335"/>
    <lineage>
        <taxon>Bacteria</taxon>
        <taxon>Bacillati</taxon>
        <taxon>Actinomycetota</taxon>
        <taxon>Actinomycetes</taxon>
        <taxon>Micrococcales</taxon>
        <taxon>Promicromonosporaceae</taxon>
        <taxon>Myceligenerans</taxon>
    </lineage>
</organism>
<keyword evidence="1" id="KW-1133">Transmembrane helix</keyword>
<comment type="caution">
    <text evidence="2">The sequence shown here is derived from an EMBL/GenBank/DDBJ whole genome shotgun (WGS) entry which is preliminary data.</text>
</comment>
<name>A0ABN2NGS0_9MICO</name>
<evidence type="ECO:0000313" key="3">
    <source>
        <dbReference type="Proteomes" id="UP001501094"/>
    </source>
</evidence>
<proteinExistence type="predicted"/>
<gene>
    <name evidence="2" type="ORF">GCM10009751_29100</name>
</gene>
<protein>
    <recommendedName>
        <fullName evidence="4">Lipoprotein</fullName>
    </recommendedName>
</protein>
<evidence type="ECO:0000256" key="1">
    <source>
        <dbReference type="SAM" id="Phobius"/>
    </source>
</evidence>
<dbReference type="EMBL" id="BAAANL010000006">
    <property type="protein sequence ID" value="GAA1868710.1"/>
    <property type="molecule type" value="Genomic_DNA"/>
</dbReference>